<dbReference type="STRING" id="400727.A0A2T7PGA3"/>
<evidence type="ECO:0000259" key="1">
    <source>
        <dbReference type="PROSITE" id="PS50994"/>
    </source>
</evidence>
<dbReference type="SUPFAM" id="SSF53098">
    <property type="entry name" value="Ribonuclease H-like"/>
    <property type="match status" value="1"/>
</dbReference>
<sequence length="165" mass="18973">MPHKLRSCERCVRSGTHAQKAPMSTIVASHPLELLTIDFLTIEVKGEKQNILVIMDHFTKFAQAILTKDQTARTTARALWNEFFMTYGFPGRILSDQGRDFESKLIQELCSLAGIQKCKTTPYHPCGNPVERWNRTLIGMLRTLETEQKKDWRKHLKSVVHAYNS</sequence>
<feature type="domain" description="Integrase catalytic" evidence="1">
    <location>
        <begin position="27"/>
        <end position="165"/>
    </location>
</feature>
<dbReference type="AlphaFoldDB" id="A0A2T7PGA3"/>
<dbReference type="Proteomes" id="UP000245119">
    <property type="component" value="Linkage Group LG4"/>
</dbReference>
<gene>
    <name evidence="2" type="ORF">C0Q70_07887</name>
</gene>
<dbReference type="PANTHER" id="PTHR37984:SF15">
    <property type="entry name" value="INTEGRASE CATALYTIC DOMAIN-CONTAINING PROTEIN"/>
    <property type="match status" value="1"/>
</dbReference>
<evidence type="ECO:0000313" key="3">
    <source>
        <dbReference type="Proteomes" id="UP000245119"/>
    </source>
</evidence>
<dbReference type="InterPro" id="IPR050951">
    <property type="entry name" value="Retrovirus_Pol_polyprotein"/>
</dbReference>
<dbReference type="InterPro" id="IPR012337">
    <property type="entry name" value="RNaseH-like_sf"/>
</dbReference>
<dbReference type="Pfam" id="PF00665">
    <property type="entry name" value="rve"/>
    <property type="match status" value="1"/>
</dbReference>
<protein>
    <recommendedName>
        <fullName evidence="1">Integrase catalytic domain-containing protein</fullName>
    </recommendedName>
</protein>
<dbReference type="FunFam" id="3.30.420.10:FF:000032">
    <property type="entry name" value="Retrovirus-related Pol polyprotein from transposon 297-like Protein"/>
    <property type="match status" value="1"/>
</dbReference>
<dbReference type="OrthoDB" id="10062030at2759"/>
<dbReference type="GO" id="GO:0003676">
    <property type="term" value="F:nucleic acid binding"/>
    <property type="evidence" value="ECO:0007669"/>
    <property type="project" value="InterPro"/>
</dbReference>
<name>A0A2T7PGA3_POMCA</name>
<reference evidence="2 3" key="1">
    <citation type="submission" date="2018-04" db="EMBL/GenBank/DDBJ databases">
        <title>The genome of golden apple snail Pomacea canaliculata provides insight into stress tolerance and invasive adaptation.</title>
        <authorList>
            <person name="Liu C."/>
            <person name="Liu B."/>
            <person name="Ren Y."/>
            <person name="Zhang Y."/>
            <person name="Wang H."/>
            <person name="Li S."/>
            <person name="Jiang F."/>
            <person name="Yin L."/>
            <person name="Zhang G."/>
            <person name="Qian W."/>
            <person name="Fan W."/>
        </authorList>
    </citation>
    <scope>NUCLEOTIDE SEQUENCE [LARGE SCALE GENOMIC DNA]</scope>
    <source>
        <strain evidence="2">SZHN2017</strain>
        <tissue evidence="2">Muscle</tissue>
    </source>
</reference>
<proteinExistence type="predicted"/>
<comment type="caution">
    <text evidence="2">The sequence shown here is derived from an EMBL/GenBank/DDBJ whole genome shotgun (WGS) entry which is preliminary data.</text>
</comment>
<dbReference type="EMBL" id="PZQS01000004">
    <property type="protein sequence ID" value="PVD32449.1"/>
    <property type="molecule type" value="Genomic_DNA"/>
</dbReference>
<dbReference type="InterPro" id="IPR036397">
    <property type="entry name" value="RNaseH_sf"/>
</dbReference>
<keyword evidence="3" id="KW-1185">Reference proteome</keyword>
<dbReference type="Gene3D" id="3.30.420.10">
    <property type="entry name" value="Ribonuclease H-like superfamily/Ribonuclease H"/>
    <property type="match status" value="1"/>
</dbReference>
<dbReference type="PROSITE" id="PS50994">
    <property type="entry name" value="INTEGRASE"/>
    <property type="match status" value="1"/>
</dbReference>
<accession>A0A2T7PGA3</accession>
<evidence type="ECO:0000313" key="2">
    <source>
        <dbReference type="EMBL" id="PVD32449.1"/>
    </source>
</evidence>
<dbReference type="GO" id="GO:0015074">
    <property type="term" value="P:DNA integration"/>
    <property type="evidence" value="ECO:0007669"/>
    <property type="project" value="InterPro"/>
</dbReference>
<organism evidence="2 3">
    <name type="scientific">Pomacea canaliculata</name>
    <name type="common">Golden apple snail</name>
    <dbReference type="NCBI Taxonomy" id="400727"/>
    <lineage>
        <taxon>Eukaryota</taxon>
        <taxon>Metazoa</taxon>
        <taxon>Spiralia</taxon>
        <taxon>Lophotrochozoa</taxon>
        <taxon>Mollusca</taxon>
        <taxon>Gastropoda</taxon>
        <taxon>Caenogastropoda</taxon>
        <taxon>Architaenioglossa</taxon>
        <taxon>Ampullarioidea</taxon>
        <taxon>Ampullariidae</taxon>
        <taxon>Pomacea</taxon>
    </lineage>
</organism>
<dbReference type="InterPro" id="IPR001584">
    <property type="entry name" value="Integrase_cat-core"/>
</dbReference>
<dbReference type="PANTHER" id="PTHR37984">
    <property type="entry name" value="PROTEIN CBG26694"/>
    <property type="match status" value="1"/>
</dbReference>